<feature type="transmembrane region" description="Helical" evidence="6">
    <location>
        <begin position="222"/>
        <end position="255"/>
    </location>
</feature>
<name>A0A0F9ZK21_9BACT</name>
<dbReference type="EMBL" id="LBOW01000008">
    <property type="protein sequence ID" value="KKP44474.1"/>
    <property type="molecule type" value="Genomic_DNA"/>
</dbReference>
<evidence type="ECO:0000313" key="9">
    <source>
        <dbReference type="Proteomes" id="UP000034778"/>
    </source>
</evidence>
<dbReference type="InterPro" id="IPR052159">
    <property type="entry name" value="Competence_DNA_uptake"/>
</dbReference>
<feature type="domain" description="ComEC/Rec2-related protein" evidence="7">
    <location>
        <begin position="130"/>
        <end position="353"/>
    </location>
</feature>
<sequence>MKFLSISIFILISLIFVRYFSTRPVYENGDNIRITSRVYSEPIIYDRQQYLKLQGLKMYLPKYPEVIYGDRVQVTGKVENGKLVNPKLEKLETEDKNILFNLRLKLISFYKASLPEPYSSLVAGITIGSKNMPENFWERLKKTGTAHVVVASGTNVTMTASFLIAVLTYFFKRRLAIWITLVGILGYVVISGFDAPIIRAGIMGSILLLGQEKGRLVNSWRLLIYSAGIMLLIKPIWITDLGFILSFVATMSLMLFQKRIDSKLKFVPNILREGLSTSLAAQIGVAPIIYATFGQFNILSPIINALILWTVPYIMIFGAIGGIVGLVVPLVGRLILFILFPLLLWFTKVLEIFSF</sequence>
<feature type="transmembrane region" description="Helical" evidence="6">
    <location>
        <begin position="334"/>
        <end position="353"/>
    </location>
</feature>
<dbReference type="PANTHER" id="PTHR30619:SF7">
    <property type="entry name" value="BETA-LACTAMASE DOMAIN PROTEIN"/>
    <property type="match status" value="1"/>
</dbReference>
<accession>A0A0F9ZK21</accession>
<evidence type="ECO:0000256" key="6">
    <source>
        <dbReference type="SAM" id="Phobius"/>
    </source>
</evidence>
<reference evidence="8 9" key="1">
    <citation type="journal article" date="2015" name="Nature">
        <title>rRNA introns, odd ribosomes, and small enigmatic genomes across a large radiation of phyla.</title>
        <authorList>
            <person name="Brown C.T."/>
            <person name="Hug L.A."/>
            <person name="Thomas B.C."/>
            <person name="Sharon I."/>
            <person name="Castelle C.J."/>
            <person name="Singh A."/>
            <person name="Wilkins M.J."/>
            <person name="Williams K.H."/>
            <person name="Banfield J.F."/>
        </authorList>
    </citation>
    <scope>NUCLEOTIDE SEQUENCE [LARGE SCALE GENOMIC DNA]</scope>
</reference>
<dbReference type="NCBIfam" id="TIGR00360">
    <property type="entry name" value="ComEC_N-term"/>
    <property type="match status" value="1"/>
</dbReference>
<organism evidence="8 9">
    <name type="scientific">Candidatus Woesebacteria bacterium GW2011_GWB1_33_22</name>
    <dbReference type="NCBI Taxonomy" id="1618566"/>
    <lineage>
        <taxon>Bacteria</taxon>
        <taxon>Candidatus Woeseibacteriota</taxon>
    </lineage>
</organism>
<evidence type="ECO:0000256" key="1">
    <source>
        <dbReference type="ARBA" id="ARBA00004651"/>
    </source>
</evidence>
<feature type="transmembrane region" description="Helical" evidence="6">
    <location>
        <begin position="305"/>
        <end position="328"/>
    </location>
</feature>
<gene>
    <name evidence="8" type="ORF">UR35_C0008G0019</name>
</gene>
<feature type="transmembrane region" description="Helical" evidence="6">
    <location>
        <begin position="148"/>
        <end position="171"/>
    </location>
</feature>
<comment type="subcellular location">
    <subcellularLocation>
        <location evidence="1">Cell membrane</location>
        <topology evidence="1">Multi-pass membrane protein</topology>
    </subcellularLocation>
</comment>
<comment type="caution">
    <text evidence="8">The sequence shown here is derived from an EMBL/GenBank/DDBJ whole genome shotgun (WGS) entry which is preliminary data.</text>
</comment>
<evidence type="ECO:0000259" key="7">
    <source>
        <dbReference type="Pfam" id="PF03772"/>
    </source>
</evidence>
<evidence type="ECO:0000256" key="4">
    <source>
        <dbReference type="ARBA" id="ARBA00022989"/>
    </source>
</evidence>
<feature type="transmembrane region" description="Helical" evidence="6">
    <location>
        <begin position="177"/>
        <end position="210"/>
    </location>
</feature>
<feature type="transmembrane region" description="Helical" evidence="6">
    <location>
        <begin position="275"/>
        <end position="293"/>
    </location>
</feature>
<dbReference type="InterPro" id="IPR004477">
    <property type="entry name" value="ComEC_N"/>
</dbReference>
<evidence type="ECO:0000313" key="8">
    <source>
        <dbReference type="EMBL" id="KKP44474.1"/>
    </source>
</evidence>
<dbReference type="GO" id="GO:0005886">
    <property type="term" value="C:plasma membrane"/>
    <property type="evidence" value="ECO:0007669"/>
    <property type="project" value="UniProtKB-SubCell"/>
</dbReference>
<evidence type="ECO:0000256" key="2">
    <source>
        <dbReference type="ARBA" id="ARBA00022475"/>
    </source>
</evidence>
<dbReference type="Proteomes" id="UP000034778">
    <property type="component" value="Unassembled WGS sequence"/>
</dbReference>
<dbReference type="PANTHER" id="PTHR30619">
    <property type="entry name" value="DNA INTERNALIZATION/COMPETENCE PROTEIN COMEC/REC2"/>
    <property type="match status" value="1"/>
</dbReference>
<keyword evidence="5 6" id="KW-0472">Membrane</keyword>
<protein>
    <submittedName>
        <fullName evidence="8">Competence protein ComEC</fullName>
    </submittedName>
</protein>
<dbReference type="AlphaFoldDB" id="A0A0F9ZK21"/>
<keyword evidence="2" id="KW-1003">Cell membrane</keyword>
<evidence type="ECO:0000256" key="3">
    <source>
        <dbReference type="ARBA" id="ARBA00022692"/>
    </source>
</evidence>
<proteinExistence type="predicted"/>
<evidence type="ECO:0000256" key="5">
    <source>
        <dbReference type="ARBA" id="ARBA00023136"/>
    </source>
</evidence>
<keyword evidence="4 6" id="KW-1133">Transmembrane helix</keyword>
<feature type="transmembrane region" description="Helical" evidence="6">
    <location>
        <begin position="6"/>
        <end position="26"/>
    </location>
</feature>
<dbReference type="STRING" id="1618566.UR35_C0008G0019"/>
<keyword evidence="3 6" id="KW-0812">Transmembrane</keyword>
<dbReference type="Pfam" id="PF03772">
    <property type="entry name" value="Competence"/>
    <property type="match status" value="1"/>
</dbReference>